<dbReference type="Proteomes" id="UP000197032">
    <property type="component" value="Unassembled WGS sequence"/>
</dbReference>
<sequence>MSLILKSMGIPSLYRADNDTLPCSGEEEQVKNRLKALGYLE</sequence>
<keyword evidence="2" id="KW-1185">Reference proteome</keyword>
<evidence type="ECO:0000313" key="2">
    <source>
        <dbReference type="Proteomes" id="UP000197032"/>
    </source>
</evidence>
<reference evidence="2" key="1">
    <citation type="journal article" date="2017" name="Appl. Environ. Microbiol.">
        <title>Genomic Analysis of Calderihabitans maritimus KKC1, a Thermophilic, Hydrogenogenic, Carboxydotrophic Bacterium Isolated from Marine Sediment.</title>
        <authorList>
            <person name="Omae K."/>
            <person name="Yoneda Y."/>
            <person name="Fukuyama Y."/>
            <person name="Yoshida T."/>
            <person name="Sako Y."/>
        </authorList>
    </citation>
    <scope>NUCLEOTIDE SEQUENCE [LARGE SCALE GENOMIC DNA]</scope>
    <source>
        <strain evidence="2">KKC1</strain>
    </source>
</reference>
<evidence type="ECO:0000313" key="1">
    <source>
        <dbReference type="EMBL" id="GAW94056.1"/>
    </source>
</evidence>
<dbReference type="AlphaFoldDB" id="A0A1Z5HX02"/>
<protein>
    <submittedName>
        <fullName evidence="1">Uncharacterized protein</fullName>
    </submittedName>
</protein>
<accession>A0A1Z5HX02</accession>
<proteinExistence type="predicted"/>
<name>A0A1Z5HX02_9FIRM</name>
<comment type="caution">
    <text evidence="1">The sequence shown here is derived from an EMBL/GenBank/DDBJ whole genome shotgun (WGS) entry which is preliminary data.</text>
</comment>
<organism evidence="1 2">
    <name type="scientific">Calderihabitans maritimus</name>
    <dbReference type="NCBI Taxonomy" id="1246530"/>
    <lineage>
        <taxon>Bacteria</taxon>
        <taxon>Bacillati</taxon>
        <taxon>Bacillota</taxon>
        <taxon>Clostridia</taxon>
        <taxon>Neomoorellales</taxon>
        <taxon>Calderihabitantaceae</taxon>
        <taxon>Calderihabitans</taxon>
    </lineage>
</organism>
<dbReference type="EMBL" id="BDGJ01000197">
    <property type="protein sequence ID" value="GAW94056.1"/>
    <property type="molecule type" value="Genomic_DNA"/>
</dbReference>
<gene>
    <name evidence="1" type="ORF">KKC1_31740</name>
</gene>